<sequence length="327" mass="36278">MPNILVVKGLTTQFEGEKGPITVVDQIDFKVKKGEVLGLVGESGCGKSVTSLSILQLLDKNGKISGGEVFYNNVNLVSKSEKEMRGIRGKEISMIFQDPMTSLNPVLIIGKQIGEVIEEHEKVSGTVVKQKVVELLKLVGIPRAEEIYYEYPHRLSGGMKQRVMIAMAIACNPAMLIADEPTTALDVTIQAQILDLLRSLKDELDMSILLITHDLGVVAEMCDRVVVMYAGQVVETTDTRTLLRKPRHPYTVGLIQSTPHQSKGERRLKSIIGQVPTPDQFLQGCRFADRCPKAMDICHSTIPPLFELDGQTSCRCWLYDDKKEEVI</sequence>
<name>A0AA95MHZ0_9BACI</name>
<organism evidence="9 10">
    <name type="scientific">Neobacillus novalis</name>
    <dbReference type="NCBI Taxonomy" id="220687"/>
    <lineage>
        <taxon>Bacteria</taxon>
        <taxon>Bacillati</taxon>
        <taxon>Bacillota</taxon>
        <taxon>Bacilli</taxon>
        <taxon>Bacillales</taxon>
        <taxon>Bacillaceae</taxon>
        <taxon>Neobacillus</taxon>
    </lineage>
</organism>
<dbReference type="InterPro" id="IPR050388">
    <property type="entry name" value="ABC_Ni/Peptide_Import"/>
</dbReference>
<dbReference type="RefSeq" id="WP_066087853.1">
    <property type="nucleotide sequence ID" value="NZ_CP126114.1"/>
</dbReference>
<evidence type="ECO:0000256" key="4">
    <source>
        <dbReference type="ARBA" id="ARBA00022475"/>
    </source>
</evidence>
<comment type="subcellular location">
    <subcellularLocation>
        <location evidence="1">Cell membrane</location>
        <topology evidence="1">Peripheral membrane protein</topology>
    </subcellularLocation>
</comment>
<evidence type="ECO:0000256" key="5">
    <source>
        <dbReference type="ARBA" id="ARBA00022741"/>
    </source>
</evidence>
<keyword evidence="10" id="KW-1185">Reference proteome</keyword>
<keyword evidence="4" id="KW-1003">Cell membrane</keyword>
<dbReference type="Gene3D" id="3.40.50.300">
    <property type="entry name" value="P-loop containing nucleotide triphosphate hydrolases"/>
    <property type="match status" value="1"/>
</dbReference>
<dbReference type="PROSITE" id="PS50893">
    <property type="entry name" value="ABC_TRANSPORTER_2"/>
    <property type="match status" value="1"/>
</dbReference>
<dbReference type="NCBIfam" id="TIGR01727">
    <property type="entry name" value="oligo_HPY"/>
    <property type="match status" value="1"/>
</dbReference>
<dbReference type="GO" id="GO:0015833">
    <property type="term" value="P:peptide transport"/>
    <property type="evidence" value="ECO:0007669"/>
    <property type="project" value="InterPro"/>
</dbReference>
<dbReference type="Pfam" id="PF00005">
    <property type="entry name" value="ABC_tran"/>
    <property type="match status" value="1"/>
</dbReference>
<keyword evidence="7" id="KW-0472">Membrane</keyword>
<dbReference type="FunFam" id="3.40.50.300:FF:000016">
    <property type="entry name" value="Oligopeptide ABC transporter ATP-binding component"/>
    <property type="match status" value="1"/>
</dbReference>
<evidence type="ECO:0000256" key="6">
    <source>
        <dbReference type="ARBA" id="ARBA00022840"/>
    </source>
</evidence>
<dbReference type="InterPro" id="IPR003439">
    <property type="entry name" value="ABC_transporter-like_ATP-bd"/>
</dbReference>
<reference evidence="9" key="1">
    <citation type="submission" date="2023-05" db="EMBL/GenBank/DDBJ databases">
        <title>Comparative genomics of Bacillaceae isolates and their secondary metabolite potential.</title>
        <authorList>
            <person name="Song L."/>
            <person name="Nielsen L.J."/>
            <person name="Mohite O."/>
            <person name="Xu X."/>
            <person name="Weber T."/>
            <person name="Kovacs A.T."/>
        </authorList>
    </citation>
    <scope>NUCLEOTIDE SEQUENCE</scope>
    <source>
        <strain evidence="9">XLM17</strain>
    </source>
</reference>
<gene>
    <name evidence="9" type="ORF">QNH39_14670</name>
</gene>
<comment type="similarity">
    <text evidence="2">Belongs to the ABC transporter superfamily.</text>
</comment>
<evidence type="ECO:0000256" key="1">
    <source>
        <dbReference type="ARBA" id="ARBA00004202"/>
    </source>
</evidence>
<evidence type="ECO:0000313" key="10">
    <source>
        <dbReference type="Proteomes" id="UP001178288"/>
    </source>
</evidence>
<evidence type="ECO:0000259" key="8">
    <source>
        <dbReference type="PROSITE" id="PS50893"/>
    </source>
</evidence>
<feature type="domain" description="ABC transporter" evidence="8">
    <location>
        <begin position="5"/>
        <end position="255"/>
    </location>
</feature>
<dbReference type="Pfam" id="PF08352">
    <property type="entry name" value="oligo_HPY"/>
    <property type="match status" value="1"/>
</dbReference>
<dbReference type="GO" id="GO:0016887">
    <property type="term" value="F:ATP hydrolysis activity"/>
    <property type="evidence" value="ECO:0007669"/>
    <property type="project" value="InterPro"/>
</dbReference>
<dbReference type="AlphaFoldDB" id="A0AA95MHZ0"/>
<dbReference type="EMBL" id="CP126114">
    <property type="protein sequence ID" value="WHY83930.1"/>
    <property type="molecule type" value="Genomic_DNA"/>
</dbReference>
<dbReference type="PANTHER" id="PTHR43297:SF2">
    <property type="entry name" value="DIPEPTIDE TRANSPORT ATP-BINDING PROTEIN DPPD"/>
    <property type="match status" value="1"/>
</dbReference>
<protein>
    <submittedName>
        <fullName evidence="9">ABC transporter ATP-binding protein</fullName>
    </submittedName>
</protein>
<dbReference type="InterPro" id="IPR003593">
    <property type="entry name" value="AAA+_ATPase"/>
</dbReference>
<evidence type="ECO:0000256" key="2">
    <source>
        <dbReference type="ARBA" id="ARBA00005417"/>
    </source>
</evidence>
<evidence type="ECO:0000256" key="3">
    <source>
        <dbReference type="ARBA" id="ARBA00022448"/>
    </source>
</evidence>
<keyword evidence="5" id="KW-0547">Nucleotide-binding</keyword>
<dbReference type="InterPro" id="IPR013563">
    <property type="entry name" value="Oligopep_ABC_C"/>
</dbReference>
<dbReference type="KEGG" id="nnv:QNH39_14670"/>
<dbReference type="PROSITE" id="PS00211">
    <property type="entry name" value="ABC_TRANSPORTER_1"/>
    <property type="match status" value="1"/>
</dbReference>
<dbReference type="SMART" id="SM00382">
    <property type="entry name" value="AAA"/>
    <property type="match status" value="1"/>
</dbReference>
<dbReference type="InterPro" id="IPR017871">
    <property type="entry name" value="ABC_transporter-like_CS"/>
</dbReference>
<dbReference type="GO" id="GO:0005524">
    <property type="term" value="F:ATP binding"/>
    <property type="evidence" value="ECO:0007669"/>
    <property type="project" value="UniProtKB-KW"/>
</dbReference>
<dbReference type="Proteomes" id="UP001178288">
    <property type="component" value="Chromosome"/>
</dbReference>
<dbReference type="GO" id="GO:0005886">
    <property type="term" value="C:plasma membrane"/>
    <property type="evidence" value="ECO:0007669"/>
    <property type="project" value="UniProtKB-SubCell"/>
</dbReference>
<keyword evidence="6 9" id="KW-0067">ATP-binding</keyword>
<keyword evidence="3" id="KW-0813">Transport</keyword>
<dbReference type="InterPro" id="IPR027417">
    <property type="entry name" value="P-loop_NTPase"/>
</dbReference>
<dbReference type="PANTHER" id="PTHR43297">
    <property type="entry name" value="OLIGOPEPTIDE TRANSPORT ATP-BINDING PROTEIN APPD"/>
    <property type="match status" value="1"/>
</dbReference>
<dbReference type="CDD" id="cd03257">
    <property type="entry name" value="ABC_NikE_OppD_transporters"/>
    <property type="match status" value="1"/>
</dbReference>
<evidence type="ECO:0000256" key="7">
    <source>
        <dbReference type="ARBA" id="ARBA00023136"/>
    </source>
</evidence>
<accession>A0AA95MHZ0</accession>
<dbReference type="SUPFAM" id="SSF52540">
    <property type="entry name" value="P-loop containing nucleoside triphosphate hydrolases"/>
    <property type="match status" value="1"/>
</dbReference>
<evidence type="ECO:0000313" key="9">
    <source>
        <dbReference type="EMBL" id="WHY83930.1"/>
    </source>
</evidence>
<proteinExistence type="inferred from homology"/>